<dbReference type="PANTHER" id="PTHR32282:SF29">
    <property type="entry name" value="PENICILLIN-BINDING PROTEIN 1A"/>
    <property type="match status" value="1"/>
</dbReference>
<dbReference type="Gene3D" id="1.10.3810.10">
    <property type="entry name" value="Biosynthetic peptidoglycan transglycosylase-like"/>
    <property type="match status" value="1"/>
</dbReference>
<dbReference type="Gene3D" id="2.60.40.10">
    <property type="entry name" value="Immunoglobulins"/>
    <property type="match status" value="1"/>
</dbReference>
<evidence type="ECO:0000256" key="9">
    <source>
        <dbReference type="SAM" id="MobiDB-lite"/>
    </source>
</evidence>
<dbReference type="InterPro" id="IPR012338">
    <property type="entry name" value="Beta-lactam/transpept-like"/>
</dbReference>
<keyword evidence="5" id="KW-0378">Hydrolase</keyword>
<evidence type="ECO:0000256" key="7">
    <source>
        <dbReference type="ARBA" id="ARBA00034000"/>
    </source>
</evidence>
<keyword evidence="4" id="KW-0808">Transferase</keyword>
<evidence type="ECO:0000256" key="6">
    <source>
        <dbReference type="ARBA" id="ARBA00023268"/>
    </source>
</evidence>
<comment type="caution">
    <text evidence="14">The sequence shown here is derived from an EMBL/GenBank/DDBJ whole genome shotgun (WGS) entry which is preliminary data.</text>
</comment>
<dbReference type="InterPro" id="IPR001460">
    <property type="entry name" value="PCN-bd_Tpept"/>
</dbReference>
<feature type="region of interest" description="Disordered" evidence="9">
    <location>
        <begin position="1"/>
        <end position="25"/>
    </location>
</feature>
<keyword evidence="10" id="KW-0472">Membrane</keyword>
<feature type="domain" description="Fibronectin type-III" evidence="11">
    <location>
        <begin position="697"/>
        <end position="776"/>
    </location>
</feature>
<proteinExistence type="predicted"/>
<feature type="region of interest" description="Disordered" evidence="9">
    <location>
        <begin position="765"/>
        <end position="897"/>
    </location>
</feature>
<dbReference type="InterPro" id="IPR036116">
    <property type="entry name" value="FN3_sf"/>
</dbReference>
<feature type="domain" description="Glycosyl transferase family 51" evidence="13">
    <location>
        <begin position="78"/>
        <end position="254"/>
    </location>
</feature>
<evidence type="ECO:0000256" key="4">
    <source>
        <dbReference type="ARBA" id="ARBA00022679"/>
    </source>
</evidence>
<feature type="domain" description="Penicillin-binding protein transpeptidase" evidence="12">
    <location>
        <begin position="350"/>
        <end position="634"/>
    </location>
</feature>
<keyword evidence="6" id="KW-0511">Multifunctional enzyme</keyword>
<organism evidence="14 15">
    <name type="scientific">Fictibacillus fluitans</name>
    <dbReference type="NCBI Taxonomy" id="3058422"/>
    <lineage>
        <taxon>Bacteria</taxon>
        <taxon>Bacillati</taxon>
        <taxon>Bacillota</taxon>
        <taxon>Bacilli</taxon>
        <taxon>Bacillales</taxon>
        <taxon>Fictibacillaceae</taxon>
        <taxon>Fictibacillus</taxon>
    </lineage>
</organism>
<dbReference type="NCBIfam" id="TIGR02074">
    <property type="entry name" value="PBP_1a_fam"/>
    <property type="match status" value="1"/>
</dbReference>
<feature type="compositionally biased region" description="Low complexity" evidence="9">
    <location>
        <begin position="855"/>
        <end position="865"/>
    </location>
</feature>
<sequence>MSNEYRSRQERRQAADKGYQHGPKKKKKFPLFKAIVAFIVIMFIIGTISVGVIMAKSPKLDPDKLKTPLSSQIYDKDGKMVTSLFSEQNRVKAGIKDIPPNVRDAFVAVEDVRFYKHPGVDVRRIFGAALANVTGGFGSQGGSTITQQVVKNTILTNQKSLTRKIQEAYLAIKLEKKYSKEQILEMYLNKIYFGHNVYGIGTAAKTYFDVDRLDQLTLPQTALLAGLPKAPSNYDPLNHPEAAEKRRNVVLGQMEKYGYITKSEADKAKATPVTKGLHKGSLQETRIHEAYLQQVIKDIHKMDGMKNVDVFADGLKIYTNMDTKAQEATEDVLQNASFLKNENKKLQSGIAIVDTKTGSIRAIGSGREENLMSAYYASGNQRQPGSTIKPILDYGPAIDHFKWNTGHILKDSPITINGSTIHNFNDEGFGEVSMRTALAKSENTPAVRTFMEVGEDKAVDFANKLGINIDSAPPAYAIGGFQKGITPLNLAGAYAAFGNEGVYNAPTTIRKIEFPNGDVVKPDNKPVKAMNDFTAYMVTDMLKDVMKSGGTGTMANVPGLNLAGKTGTTNLPKEFRDANGIPKSATNDAWMAGYTPSYSAAVWTGYNSKKDKEGVHYLDTNQRNYSKLIFKEVMSRLNHDGSDFKRPNSVVDVTLEKGTNKKAGEFTPDDQKTKELFVRGTEPSEVSDKYDQPASIEGLNAKYNEGKKAIDVKWNYKGNDKTVYKVAASVDGTPAAEQTIKDKSFTVPNAEAGKTYSFQVTAINSETGKESPPAQTSVTVPGGEKPPEEGTPPDKNNPGDQNQGGNENQGGNQDQGQNQGDQNQNQGGENNPPDQGGNQEGNTGQPDNTEPQNPPGQGENQNGQRNGPGQGNGNDQNQRQQQQQNEQQTPALPDLSQ</sequence>
<keyword evidence="2" id="KW-0645">Protease</keyword>
<dbReference type="CDD" id="cd00063">
    <property type="entry name" value="FN3"/>
    <property type="match status" value="1"/>
</dbReference>
<comment type="catalytic activity">
    <reaction evidence="8">
        <text>[GlcNAc-(1-&gt;4)-Mur2Ac(oyl-L-Ala-gamma-D-Glu-L-Lys-D-Ala-D-Ala)](n)-di-trans,octa-cis-undecaprenyl diphosphate + beta-D-GlcNAc-(1-&gt;4)-Mur2Ac(oyl-L-Ala-gamma-D-Glu-L-Lys-D-Ala-D-Ala)-di-trans,octa-cis-undecaprenyl diphosphate = [GlcNAc-(1-&gt;4)-Mur2Ac(oyl-L-Ala-gamma-D-Glu-L-Lys-D-Ala-D-Ala)](n+1)-di-trans,octa-cis-undecaprenyl diphosphate + di-trans,octa-cis-undecaprenyl diphosphate + H(+)</text>
        <dbReference type="Rhea" id="RHEA:23708"/>
        <dbReference type="Rhea" id="RHEA-COMP:9602"/>
        <dbReference type="Rhea" id="RHEA-COMP:9603"/>
        <dbReference type="ChEBI" id="CHEBI:15378"/>
        <dbReference type="ChEBI" id="CHEBI:58405"/>
        <dbReference type="ChEBI" id="CHEBI:60033"/>
        <dbReference type="ChEBI" id="CHEBI:78435"/>
        <dbReference type="EC" id="2.4.99.28"/>
    </reaction>
</comment>
<keyword evidence="1" id="KW-0121">Carboxypeptidase</keyword>
<dbReference type="Pfam" id="PF00041">
    <property type="entry name" value="fn3"/>
    <property type="match status" value="1"/>
</dbReference>
<dbReference type="SUPFAM" id="SSF56601">
    <property type="entry name" value="beta-lactamase/transpeptidase-like"/>
    <property type="match status" value="1"/>
</dbReference>
<feature type="transmembrane region" description="Helical" evidence="10">
    <location>
        <begin position="34"/>
        <end position="55"/>
    </location>
</feature>
<feature type="compositionally biased region" description="Low complexity" evidence="9">
    <location>
        <begin position="873"/>
        <end position="888"/>
    </location>
</feature>
<evidence type="ECO:0000256" key="5">
    <source>
        <dbReference type="ARBA" id="ARBA00022801"/>
    </source>
</evidence>
<evidence type="ECO:0000256" key="10">
    <source>
        <dbReference type="SAM" id="Phobius"/>
    </source>
</evidence>
<dbReference type="Gene3D" id="3.40.710.10">
    <property type="entry name" value="DD-peptidase/beta-lactamase superfamily"/>
    <property type="match status" value="1"/>
</dbReference>
<evidence type="ECO:0000313" key="14">
    <source>
        <dbReference type="EMBL" id="MDN4522852.1"/>
    </source>
</evidence>
<dbReference type="InterPro" id="IPR001264">
    <property type="entry name" value="Glyco_trans_51"/>
</dbReference>
<comment type="catalytic activity">
    <reaction evidence="7">
        <text>Preferential cleavage: (Ac)2-L-Lys-D-Ala-|-D-Ala. Also transpeptidation of peptidyl-alanyl moieties that are N-acyl substituents of D-alanine.</text>
        <dbReference type="EC" id="3.4.16.4"/>
    </reaction>
</comment>
<dbReference type="Pfam" id="PF00912">
    <property type="entry name" value="Transgly"/>
    <property type="match status" value="1"/>
</dbReference>
<keyword evidence="10" id="KW-1133">Transmembrane helix</keyword>
<evidence type="ECO:0000256" key="8">
    <source>
        <dbReference type="ARBA" id="ARBA00049902"/>
    </source>
</evidence>
<protein>
    <submittedName>
        <fullName evidence="14">PBP1A family penicillin-binding protein</fullName>
    </submittedName>
</protein>
<evidence type="ECO:0000256" key="2">
    <source>
        <dbReference type="ARBA" id="ARBA00022670"/>
    </source>
</evidence>
<dbReference type="Pfam" id="PF00905">
    <property type="entry name" value="Transpeptidase"/>
    <property type="match status" value="1"/>
</dbReference>
<feature type="compositionally biased region" description="Polar residues" evidence="9">
    <location>
        <begin position="840"/>
        <end position="850"/>
    </location>
</feature>
<evidence type="ECO:0000313" key="15">
    <source>
        <dbReference type="Proteomes" id="UP001172721"/>
    </source>
</evidence>
<dbReference type="InterPro" id="IPR003961">
    <property type="entry name" value="FN3_dom"/>
</dbReference>
<keyword evidence="10" id="KW-0812">Transmembrane</keyword>
<keyword evidence="3" id="KW-0328">Glycosyltransferase</keyword>
<dbReference type="PANTHER" id="PTHR32282">
    <property type="entry name" value="BINDING PROTEIN TRANSPEPTIDASE, PUTATIVE-RELATED"/>
    <property type="match status" value="1"/>
</dbReference>
<reference evidence="14" key="1">
    <citation type="submission" date="2023-07" db="EMBL/GenBank/DDBJ databases">
        <title>Fictibacillus sp. isolated from freshwater pond.</title>
        <authorList>
            <person name="Kirdat K."/>
            <person name="Bhat A."/>
            <person name="Mourya A."/>
            <person name="Yadav A."/>
        </authorList>
    </citation>
    <scope>NUCLEOTIDE SEQUENCE</scope>
    <source>
        <strain evidence="14">NE201</strain>
    </source>
</reference>
<dbReference type="RefSeq" id="WP_301163928.1">
    <property type="nucleotide sequence ID" value="NZ_JAUHTR010000001.1"/>
</dbReference>
<name>A0ABT8HQ09_9BACL</name>
<gene>
    <name evidence="14" type="ORF">QYB97_00105</name>
</gene>
<keyword evidence="15" id="KW-1185">Reference proteome</keyword>
<dbReference type="Proteomes" id="UP001172721">
    <property type="component" value="Unassembled WGS sequence"/>
</dbReference>
<evidence type="ECO:0000256" key="3">
    <source>
        <dbReference type="ARBA" id="ARBA00022676"/>
    </source>
</evidence>
<evidence type="ECO:0000259" key="13">
    <source>
        <dbReference type="Pfam" id="PF00912"/>
    </source>
</evidence>
<evidence type="ECO:0000256" key="1">
    <source>
        <dbReference type="ARBA" id="ARBA00022645"/>
    </source>
</evidence>
<feature type="compositionally biased region" description="Basic and acidic residues" evidence="9">
    <location>
        <begin position="1"/>
        <end position="19"/>
    </location>
</feature>
<dbReference type="InterPro" id="IPR050396">
    <property type="entry name" value="Glycosyltr_51/Transpeptidase"/>
</dbReference>
<dbReference type="InterPro" id="IPR023346">
    <property type="entry name" value="Lysozyme-like_dom_sf"/>
</dbReference>
<evidence type="ECO:0000259" key="12">
    <source>
        <dbReference type="Pfam" id="PF00905"/>
    </source>
</evidence>
<dbReference type="InterPro" id="IPR013783">
    <property type="entry name" value="Ig-like_fold"/>
</dbReference>
<dbReference type="InterPro" id="IPR036950">
    <property type="entry name" value="PBP_transglycosylase"/>
</dbReference>
<evidence type="ECO:0000259" key="11">
    <source>
        <dbReference type="Pfam" id="PF00041"/>
    </source>
</evidence>
<dbReference type="EMBL" id="JAUHTR010000001">
    <property type="protein sequence ID" value="MDN4522852.1"/>
    <property type="molecule type" value="Genomic_DNA"/>
</dbReference>
<feature type="compositionally biased region" description="Low complexity" evidence="9">
    <location>
        <begin position="796"/>
        <end position="837"/>
    </location>
</feature>
<dbReference type="SUPFAM" id="SSF53955">
    <property type="entry name" value="Lysozyme-like"/>
    <property type="match status" value="1"/>
</dbReference>
<accession>A0ABT8HQ09</accession>
<dbReference type="SUPFAM" id="SSF49265">
    <property type="entry name" value="Fibronectin type III"/>
    <property type="match status" value="1"/>
</dbReference>